<reference evidence="1 2" key="1">
    <citation type="submission" date="2020-08" db="EMBL/GenBank/DDBJ databases">
        <title>Genomic Encyclopedia of Type Strains, Phase IV (KMG-IV): sequencing the most valuable type-strain genomes for metagenomic binning, comparative biology and taxonomic classification.</title>
        <authorList>
            <person name="Goeker M."/>
        </authorList>
    </citation>
    <scope>NUCLEOTIDE SEQUENCE [LARGE SCALE GENOMIC DNA]</scope>
    <source>
        <strain evidence="1 2">DSM 19331</strain>
    </source>
</reference>
<dbReference type="EMBL" id="JACIDG010000008">
    <property type="protein sequence ID" value="MBB3916041.1"/>
    <property type="molecule type" value="Genomic_DNA"/>
</dbReference>
<protein>
    <submittedName>
        <fullName evidence="1">Uncharacterized protein</fullName>
    </submittedName>
</protein>
<organism evidence="1 2">
    <name type="scientific">Rhizobium fabae</name>
    <dbReference type="NCBI Taxonomy" id="573179"/>
    <lineage>
        <taxon>Bacteria</taxon>
        <taxon>Pseudomonadati</taxon>
        <taxon>Pseudomonadota</taxon>
        <taxon>Alphaproteobacteria</taxon>
        <taxon>Hyphomicrobiales</taxon>
        <taxon>Rhizobiaceae</taxon>
        <taxon>Rhizobium/Agrobacterium group</taxon>
        <taxon>Rhizobium</taxon>
    </lineage>
</organism>
<evidence type="ECO:0000313" key="2">
    <source>
        <dbReference type="Proteomes" id="UP000545490"/>
    </source>
</evidence>
<dbReference type="AlphaFoldDB" id="A0A7W6FK37"/>
<name>A0A7W6FK37_9HYPH</name>
<dbReference type="Proteomes" id="UP000545490">
    <property type="component" value="Unassembled WGS sequence"/>
</dbReference>
<evidence type="ECO:0000313" key="1">
    <source>
        <dbReference type="EMBL" id="MBB3916041.1"/>
    </source>
</evidence>
<comment type="caution">
    <text evidence="1">The sequence shown here is derived from an EMBL/GenBank/DDBJ whole genome shotgun (WGS) entry which is preliminary data.</text>
</comment>
<proteinExistence type="predicted"/>
<gene>
    <name evidence="1" type="ORF">GGQ65_003341</name>
</gene>
<accession>A0A7W6FK37</accession>
<sequence>MSRGFRYDLLAKSIKGRLFNRAERPISVG</sequence>